<dbReference type="GO" id="GO:0016887">
    <property type="term" value="F:ATP hydrolysis activity"/>
    <property type="evidence" value="ECO:0007669"/>
    <property type="project" value="InterPro"/>
</dbReference>
<dbReference type="InterPro" id="IPR003959">
    <property type="entry name" value="ATPase_AAA_core"/>
</dbReference>
<keyword evidence="2" id="KW-0067">ATP-binding</keyword>
<dbReference type="PANTHER" id="PTHR11638">
    <property type="entry name" value="ATP-DEPENDENT CLP PROTEASE"/>
    <property type="match status" value="1"/>
</dbReference>
<dbReference type="InterPro" id="IPR027417">
    <property type="entry name" value="P-loop_NTPase"/>
</dbReference>
<gene>
    <name evidence="4" type="ORF">CA163_36835</name>
</gene>
<dbReference type="EMBL" id="NIXT01004985">
    <property type="protein sequence ID" value="OXE27595.1"/>
    <property type="molecule type" value="Genomic_DNA"/>
</dbReference>
<reference evidence="4 5" key="1">
    <citation type="journal article" date="2017" name="Appl. Environ. Microbiol.">
        <title>Parallel evolution of two clades of a major Atlantic endemic Vibrio parahaemolyticus pathogen lineage by independent acquisition of related pathogenicity islands.</title>
        <authorList>
            <person name="Xu F."/>
            <person name="Gonzalez-Escalona N."/>
            <person name="Drees K.P."/>
            <person name="Sebra R.P."/>
            <person name="Cooper V.S."/>
            <person name="Jones S.H."/>
            <person name="Whistler C.A."/>
        </authorList>
    </citation>
    <scope>NUCLEOTIDE SEQUENCE [LARGE SCALE GENOMIC DNA]</scope>
    <source>
        <strain evidence="4 5">MAVP-3</strain>
    </source>
</reference>
<dbReference type="PROSITE" id="PS00870">
    <property type="entry name" value="CLPAB_1"/>
    <property type="match status" value="1"/>
</dbReference>
<dbReference type="GO" id="GO:0034605">
    <property type="term" value="P:cellular response to heat"/>
    <property type="evidence" value="ECO:0007669"/>
    <property type="project" value="TreeGrafter"/>
</dbReference>
<evidence type="ECO:0000256" key="1">
    <source>
        <dbReference type="ARBA" id="ARBA00022741"/>
    </source>
</evidence>
<evidence type="ECO:0000313" key="4">
    <source>
        <dbReference type="EMBL" id="OXE27595.1"/>
    </source>
</evidence>
<dbReference type="Pfam" id="PF00004">
    <property type="entry name" value="AAA"/>
    <property type="match status" value="1"/>
</dbReference>
<dbReference type="GO" id="GO:0005524">
    <property type="term" value="F:ATP binding"/>
    <property type="evidence" value="ECO:0007669"/>
    <property type="project" value="UniProtKB-KW"/>
</dbReference>
<feature type="domain" description="ATPase AAA-type core" evidence="3">
    <location>
        <begin position="20"/>
        <end position="76"/>
    </location>
</feature>
<keyword evidence="1" id="KW-0547">Nucleotide-binding</keyword>
<evidence type="ECO:0000313" key="5">
    <source>
        <dbReference type="Proteomes" id="UP000214596"/>
    </source>
</evidence>
<dbReference type="SUPFAM" id="SSF52540">
    <property type="entry name" value="P-loop containing nucleoside triphosphate hydrolases"/>
    <property type="match status" value="1"/>
</dbReference>
<dbReference type="PANTHER" id="PTHR11638:SF181">
    <property type="entry name" value="ATPASE SUBUNIT OF ATP-DEPENDENT PROTEASE"/>
    <property type="match status" value="1"/>
</dbReference>
<dbReference type="AlphaFoldDB" id="A0A227IZG5"/>
<proteinExistence type="predicted"/>
<name>A0A227IZG5_VIBPH</name>
<dbReference type="Gene3D" id="3.40.50.300">
    <property type="entry name" value="P-loop containing nucleotide triphosphate hydrolases"/>
    <property type="match status" value="1"/>
</dbReference>
<protein>
    <recommendedName>
        <fullName evidence="3">ATPase AAA-type core domain-containing protein</fullName>
    </recommendedName>
</protein>
<dbReference type="InterPro" id="IPR018368">
    <property type="entry name" value="ClpA/B_CS1"/>
</dbReference>
<dbReference type="GO" id="GO:0005737">
    <property type="term" value="C:cytoplasm"/>
    <property type="evidence" value="ECO:0007669"/>
    <property type="project" value="TreeGrafter"/>
</dbReference>
<evidence type="ECO:0000259" key="3">
    <source>
        <dbReference type="Pfam" id="PF00004"/>
    </source>
</evidence>
<dbReference type="InterPro" id="IPR050130">
    <property type="entry name" value="ClpA_ClpB"/>
</dbReference>
<sequence length="83" mass="8545">LKGVELYGLDMGLLQAGASVKGEFEKRLNAVLDEVKNSPTPIILFIDEAHTLVGGGNQAGGSDAANLLKPALARGEVKTIAAT</sequence>
<organism evidence="4 5">
    <name type="scientific">Vibrio parahaemolyticus</name>
    <dbReference type="NCBI Taxonomy" id="670"/>
    <lineage>
        <taxon>Bacteria</taxon>
        <taxon>Pseudomonadati</taxon>
        <taxon>Pseudomonadota</taxon>
        <taxon>Gammaproteobacteria</taxon>
        <taxon>Vibrionales</taxon>
        <taxon>Vibrionaceae</taxon>
        <taxon>Vibrio</taxon>
    </lineage>
</organism>
<evidence type="ECO:0000256" key="2">
    <source>
        <dbReference type="ARBA" id="ARBA00022840"/>
    </source>
</evidence>
<comment type="caution">
    <text evidence="4">The sequence shown here is derived from an EMBL/GenBank/DDBJ whole genome shotgun (WGS) entry which is preliminary data.</text>
</comment>
<accession>A0A227IZG5</accession>
<feature type="non-terminal residue" evidence="4">
    <location>
        <position position="83"/>
    </location>
</feature>
<dbReference type="Proteomes" id="UP000214596">
    <property type="component" value="Unassembled WGS sequence"/>
</dbReference>
<feature type="non-terminal residue" evidence="4">
    <location>
        <position position="1"/>
    </location>
</feature>